<keyword evidence="3" id="KW-1185">Reference proteome</keyword>
<dbReference type="Pfam" id="PF00561">
    <property type="entry name" value="Abhydrolase_1"/>
    <property type="match status" value="1"/>
</dbReference>
<dbReference type="InterPro" id="IPR052370">
    <property type="entry name" value="Meta-cleavage_hydrolase"/>
</dbReference>
<dbReference type="SUPFAM" id="SSF53474">
    <property type="entry name" value="alpha/beta-Hydrolases"/>
    <property type="match status" value="1"/>
</dbReference>
<dbReference type="Gene3D" id="3.40.50.1820">
    <property type="entry name" value="alpha/beta hydrolase"/>
    <property type="match status" value="1"/>
</dbReference>
<name>A0A0K1EAQ4_CHOCO</name>
<dbReference type="AlphaFoldDB" id="A0A0K1EAQ4"/>
<dbReference type="InterPro" id="IPR000073">
    <property type="entry name" value="AB_hydrolase_1"/>
</dbReference>
<evidence type="ECO:0000313" key="3">
    <source>
        <dbReference type="Proteomes" id="UP000067626"/>
    </source>
</evidence>
<evidence type="ECO:0000313" key="2">
    <source>
        <dbReference type="EMBL" id="AKT37643.1"/>
    </source>
</evidence>
<dbReference type="PATRIC" id="fig|52.7.peg.1916"/>
<reference evidence="2 3" key="1">
    <citation type="submission" date="2015-07" db="EMBL/GenBank/DDBJ databases">
        <title>Genome analysis of myxobacterium Chondromyces crocatus Cm c5 reveals a high potential for natural compound synthesis and the genetic basis for the loss of fruiting body formation.</title>
        <authorList>
            <person name="Zaburannyi N."/>
            <person name="Bunk B."/>
            <person name="Maier J."/>
            <person name="Overmann J."/>
            <person name="Mueller R."/>
        </authorList>
    </citation>
    <scope>NUCLEOTIDE SEQUENCE [LARGE SCALE GENOMIC DNA]</scope>
    <source>
        <strain evidence="2 3">Cm c5</strain>
    </source>
</reference>
<dbReference type="PANTHER" id="PTHR43139:SF52">
    <property type="entry name" value="SI:DKEY-122A22.2"/>
    <property type="match status" value="1"/>
</dbReference>
<protein>
    <recommendedName>
        <fullName evidence="1">AB hydrolase-1 domain-containing protein</fullName>
    </recommendedName>
</protein>
<dbReference type="STRING" id="52.CMC5_017850"/>
<dbReference type="KEGG" id="ccro:CMC5_017850"/>
<sequence>MLAWCGRVLVRLGVALVCLVIVGAVYQQVGTWRDERRYPPPGRRVDIGGYSLHLNCQGTPTPRKPTVILDAIGGGSSILWAWVQPEVAASAHVCSYDRAGWGWSEDGPEPRDAAQHARELRALLTRAGVEGPFVLAGHSLGGLHMRLYADEHPEDVAGMVLVDAAYPDKDSGTSPEQRAQDEAYSRNLPMMSMMARLGVMRLFFDLGGKLDFEDLPPQQRAEMRMFWSLPRHWENQVAERAARPATDAQVKATAGLGHHPLIVLTAVEGSSSEWLALQSEMMTLSTNSVQRSILDGTHTSLTFRQDHAHATAQAILDVVAAASTGAALEP</sequence>
<dbReference type="Proteomes" id="UP000067626">
    <property type="component" value="Chromosome"/>
</dbReference>
<organism evidence="2 3">
    <name type="scientific">Chondromyces crocatus</name>
    <dbReference type="NCBI Taxonomy" id="52"/>
    <lineage>
        <taxon>Bacteria</taxon>
        <taxon>Pseudomonadati</taxon>
        <taxon>Myxococcota</taxon>
        <taxon>Polyangia</taxon>
        <taxon>Polyangiales</taxon>
        <taxon>Polyangiaceae</taxon>
        <taxon>Chondromyces</taxon>
    </lineage>
</organism>
<feature type="domain" description="AB hydrolase-1" evidence="1">
    <location>
        <begin position="67"/>
        <end position="186"/>
    </location>
</feature>
<evidence type="ECO:0000259" key="1">
    <source>
        <dbReference type="Pfam" id="PF00561"/>
    </source>
</evidence>
<dbReference type="PANTHER" id="PTHR43139">
    <property type="entry name" value="SI:DKEY-122A22.2"/>
    <property type="match status" value="1"/>
</dbReference>
<dbReference type="EMBL" id="CP012159">
    <property type="protein sequence ID" value="AKT37643.1"/>
    <property type="molecule type" value="Genomic_DNA"/>
</dbReference>
<proteinExistence type="predicted"/>
<accession>A0A0K1EAQ4</accession>
<dbReference type="InterPro" id="IPR029058">
    <property type="entry name" value="AB_hydrolase_fold"/>
</dbReference>
<gene>
    <name evidence="2" type="ORF">CMC5_017850</name>
</gene>